<evidence type="ECO:0000256" key="3">
    <source>
        <dbReference type="ARBA" id="ARBA00023163"/>
    </source>
</evidence>
<keyword evidence="1" id="KW-0805">Transcription regulation</keyword>
<keyword evidence="6" id="KW-1185">Reference proteome</keyword>
<dbReference type="InterPro" id="IPR009057">
    <property type="entry name" value="Homeodomain-like_sf"/>
</dbReference>
<dbReference type="InterPro" id="IPR018060">
    <property type="entry name" value="HTH_AraC"/>
</dbReference>
<feature type="domain" description="HTH araC/xylS-type" evidence="4">
    <location>
        <begin position="185"/>
        <end position="283"/>
    </location>
</feature>
<organism evidence="5 6">
    <name type="scientific">Ectobacillus funiculus</name>
    <dbReference type="NCBI Taxonomy" id="137993"/>
    <lineage>
        <taxon>Bacteria</taxon>
        <taxon>Bacillati</taxon>
        <taxon>Bacillota</taxon>
        <taxon>Bacilli</taxon>
        <taxon>Bacillales</taxon>
        <taxon>Bacillaceae</taxon>
        <taxon>Ectobacillus</taxon>
    </lineage>
</organism>
<dbReference type="InterPro" id="IPR018062">
    <property type="entry name" value="HTH_AraC-typ_CS"/>
</dbReference>
<sequence>MLYQKVGFGSYGPRFHEQSQEHVAGIWSIGWEERTSKEYRWDGMERDEQGIYILQYTLSGKGMIEIDGKSISLEPGQAFFVDVPSEHCYFLPDNSDRWEFIHITLYGDEAAKCWEYIRRTCGTVVTVSIEARIIQCLIELYKQVAEQKLLDAYSASAKAYECVMECYRFAKQMDNLDRGISSDVSKALYYMQMHYPQPIVIEDIASAANLSKYYFINKFREQMSITPMQYLTKIRIEKAVQLLRQTNFPIGEIAAKTGYANANYFNKVFKRIVGVSAGRFREGKGTLPIDHIIIR</sequence>
<evidence type="ECO:0000256" key="1">
    <source>
        <dbReference type="ARBA" id="ARBA00023015"/>
    </source>
</evidence>
<dbReference type="InterPro" id="IPR037923">
    <property type="entry name" value="HTH-like"/>
</dbReference>
<protein>
    <submittedName>
        <fullName evidence="5">AraC family transcriptional regulator</fullName>
    </submittedName>
</protein>
<dbReference type="SUPFAM" id="SSF51215">
    <property type="entry name" value="Regulatory protein AraC"/>
    <property type="match status" value="1"/>
</dbReference>
<proteinExistence type="predicted"/>
<evidence type="ECO:0000313" key="5">
    <source>
        <dbReference type="EMBL" id="MFB9762733.1"/>
    </source>
</evidence>
<dbReference type="InterPro" id="IPR003313">
    <property type="entry name" value="AraC-bd"/>
</dbReference>
<dbReference type="RefSeq" id="WP_379952599.1">
    <property type="nucleotide sequence ID" value="NZ_JBHMAF010000200.1"/>
</dbReference>
<comment type="caution">
    <text evidence="5">The sequence shown here is derived from an EMBL/GenBank/DDBJ whole genome shotgun (WGS) entry which is preliminary data.</text>
</comment>
<dbReference type="PANTHER" id="PTHR43280">
    <property type="entry name" value="ARAC-FAMILY TRANSCRIPTIONAL REGULATOR"/>
    <property type="match status" value="1"/>
</dbReference>
<name>A0ABV5WQJ4_9BACI</name>
<keyword evidence="2" id="KW-0238">DNA-binding</keyword>
<dbReference type="Pfam" id="PF02311">
    <property type="entry name" value="AraC_binding"/>
    <property type="match status" value="1"/>
</dbReference>
<dbReference type="SUPFAM" id="SSF46689">
    <property type="entry name" value="Homeodomain-like"/>
    <property type="match status" value="2"/>
</dbReference>
<reference evidence="5 6" key="1">
    <citation type="submission" date="2024-09" db="EMBL/GenBank/DDBJ databases">
        <authorList>
            <person name="Sun Q."/>
            <person name="Mori K."/>
        </authorList>
    </citation>
    <scope>NUCLEOTIDE SEQUENCE [LARGE SCALE GENOMIC DNA]</scope>
    <source>
        <strain evidence="5 6">JCM 11201</strain>
    </source>
</reference>
<dbReference type="PANTHER" id="PTHR43280:SF2">
    <property type="entry name" value="HTH-TYPE TRANSCRIPTIONAL REGULATOR EXSA"/>
    <property type="match status" value="1"/>
</dbReference>
<evidence type="ECO:0000259" key="4">
    <source>
        <dbReference type="PROSITE" id="PS01124"/>
    </source>
</evidence>
<dbReference type="Gene3D" id="1.10.10.60">
    <property type="entry name" value="Homeodomain-like"/>
    <property type="match status" value="2"/>
</dbReference>
<keyword evidence="3" id="KW-0804">Transcription</keyword>
<dbReference type="EMBL" id="JBHMAF010000200">
    <property type="protein sequence ID" value="MFB9762733.1"/>
    <property type="molecule type" value="Genomic_DNA"/>
</dbReference>
<dbReference type="Proteomes" id="UP001589609">
    <property type="component" value="Unassembled WGS sequence"/>
</dbReference>
<dbReference type="Pfam" id="PF12833">
    <property type="entry name" value="HTH_18"/>
    <property type="match status" value="1"/>
</dbReference>
<dbReference type="PROSITE" id="PS01124">
    <property type="entry name" value="HTH_ARAC_FAMILY_2"/>
    <property type="match status" value="1"/>
</dbReference>
<evidence type="ECO:0000313" key="6">
    <source>
        <dbReference type="Proteomes" id="UP001589609"/>
    </source>
</evidence>
<dbReference type="PROSITE" id="PS00041">
    <property type="entry name" value="HTH_ARAC_FAMILY_1"/>
    <property type="match status" value="1"/>
</dbReference>
<gene>
    <name evidence="5" type="ORF">ACFFMS_31410</name>
</gene>
<dbReference type="SMART" id="SM00342">
    <property type="entry name" value="HTH_ARAC"/>
    <property type="match status" value="1"/>
</dbReference>
<evidence type="ECO:0000256" key="2">
    <source>
        <dbReference type="ARBA" id="ARBA00023125"/>
    </source>
</evidence>
<accession>A0ABV5WQJ4</accession>
<dbReference type="Gene3D" id="2.60.120.280">
    <property type="entry name" value="Regulatory protein AraC"/>
    <property type="match status" value="1"/>
</dbReference>